<dbReference type="PANTHER" id="PTHR43736:SF1">
    <property type="entry name" value="DIHYDRONEOPTERIN TRIPHOSPHATE DIPHOSPHATASE"/>
    <property type="match status" value="1"/>
</dbReference>
<comment type="caution">
    <text evidence="3">The sequence shown here is derived from an EMBL/GenBank/DDBJ whole genome shotgun (WGS) entry which is preliminary data.</text>
</comment>
<dbReference type="PROSITE" id="PS00893">
    <property type="entry name" value="NUDIX_BOX"/>
    <property type="match status" value="1"/>
</dbReference>
<comment type="cofactor">
    <cofactor evidence="1">
        <name>Mg(2+)</name>
        <dbReference type="ChEBI" id="CHEBI:18420"/>
    </cofactor>
</comment>
<gene>
    <name evidence="3" type="ORF">KY465_11410</name>
</gene>
<dbReference type="InterPro" id="IPR000086">
    <property type="entry name" value="NUDIX_hydrolase_dom"/>
</dbReference>
<proteinExistence type="predicted"/>
<reference evidence="3" key="1">
    <citation type="submission" date="2021-07" db="EMBL/GenBank/DDBJ databases">
        <title>Pseudohoeflea marina sp. nov. a polyhydroxyalcanoate-producing bacterium.</title>
        <authorList>
            <person name="Zheng W."/>
            <person name="Yu S."/>
            <person name="Huang Y."/>
        </authorList>
    </citation>
    <scope>NUCLEOTIDE SEQUENCE</scope>
    <source>
        <strain evidence="3">DP4N28-3</strain>
    </source>
</reference>
<sequence length="146" mass="15713">MSDICVPTSVVGCRAVSAVVRRGARYLLVLRANPPAQNMYAFPGGRIEAGETAAEAALRELEEETGIRATDPRPVATYDLTSDKAPEAGPYLLTVFAVRESGNTKPRPLDDAAAVGWFSIEEARRLPMPASMVHCLEQIEAGRSKV</sequence>
<evidence type="ECO:0000313" key="4">
    <source>
        <dbReference type="Proteomes" id="UP001430804"/>
    </source>
</evidence>
<name>A0ABS6WR56_9HYPH</name>
<dbReference type="Proteomes" id="UP001430804">
    <property type="component" value="Unassembled WGS sequence"/>
</dbReference>
<accession>A0ABS6WR56</accession>
<feature type="domain" description="Nudix hydrolase" evidence="2">
    <location>
        <begin position="11"/>
        <end position="140"/>
    </location>
</feature>
<dbReference type="InterPro" id="IPR020084">
    <property type="entry name" value="NUDIX_hydrolase_CS"/>
</dbReference>
<evidence type="ECO:0000259" key="2">
    <source>
        <dbReference type="PROSITE" id="PS51462"/>
    </source>
</evidence>
<protein>
    <submittedName>
        <fullName evidence="3">NUDIX domain-containing protein</fullName>
    </submittedName>
</protein>
<keyword evidence="4" id="KW-1185">Reference proteome</keyword>
<evidence type="ECO:0000313" key="3">
    <source>
        <dbReference type="EMBL" id="MBW3097887.1"/>
    </source>
</evidence>
<dbReference type="RefSeq" id="WP_219201843.1">
    <property type="nucleotide sequence ID" value="NZ_JAHWQX010000003.1"/>
</dbReference>
<dbReference type="PROSITE" id="PS51462">
    <property type="entry name" value="NUDIX"/>
    <property type="match status" value="1"/>
</dbReference>
<dbReference type="Pfam" id="PF00293">
    <property type="entry name" value="NUDIX"/>
    <property type="match status" value="1"/>
</dbReference>
<dbReference type="PANTHER" id="PTHR43736">
    <property type="entry name" value="ADP-RIBOSE PYROPHOSPHATASE"/>
    <property type="match status" value="1"/>
</dbReference>
<dbReference type="EMBL" id="JAHWQX010000003">
    <property type="protein sequence ID" value="MBW3097887.1"/>
    <property type="molecule type" value="Genomic_DNA"/>
</dbReference>
<organism evidence="3 4">
    <name type="scientific">Pseudohoeflea coraliihabitans</name>
    <dbReference type="NCBI Taxonomy" id="2860393"/>
    <lineage>
        <taxon>Bacteria</taxon>
        <taxon>Pseudomonadati</taxon>
        <taxon>Pseudomonadota</taxon>
        <taxon>Alphaproteobacteria</taxon>
        <taxon>Hyphomicrobiales</taxon>
        <taxon>Rhizobiaceae</taxon>
        <taxon>Pseudohoeflea</taxon>
    </lineage>
</organism>
<evidence type="ECO:0000256" key="1">
    <source>
        <dbReference type="ARBA" id="ARBA00001946"/>
    </source>
</evidence>